<feature type="transmembrane region" description="Helical" evidence="1">
    <location>
        <begin position="206"/>
        <end position="225"/>
    </location>
</feature>
<organism evidence="2 3">
    <name type="scientific">Paraphaeosphaeria minitans</name>
    <dbReference type="NCBI Taxonomy" id="565426"/>
    <lineage>
        <taxon>Eukaryota</taxon>
        <taxon>Fungi</taxon>
        <taxon>Dikarya</taxon>
        <taxon>Ascomycota</taxon>
        <taxon>Pezizomycotina</taxon>
        <taxon>Dothideomycetes</taxon>
        <taxon>Pleosporomycetidae</taxon>
        <taxon>Pleosporales</taxon>
        <taxon>Massarineae</taxon>
        <taxon>Didymosphaeriaceae</taxon>
        <taxon>Paraphaeosphaeria</taxon>
    </lineage>
</organism>
<evidence type="ECO:0000313" key="3">
    <source>
        <dbReference type="Proteomes" id="UP000756921"/>
    </source>
</evidence>
<feature type="transmembrane region" description="Helical" evidence="1">
    <location>
        <begin position="278"/>
        <end position="296"/>
    </location>
</feature>
<protein>
    <submittedName>
        <fullName evidence="2">Uncharacterized protein</fullName>
    </submittedName>
</protein>
<dbReference type="AlphaFoldDB" id="A0A9P6KM62"/>
<proteinExistence type="predicted"/>
<keyword evidence="1" id="KW-0812">Transmembrane</keyword>
<feature type="transmembrane region" description="Helical" evidence="1">
    <location>
        <begin position="308"/>
        <end position="325"/>
    </location>
</feature>
<feature type="transmembrane region" description="Helical" evidence="1">
    <location>
        <begin position="119"/>
        <end position="137"/>
    </location>
</feature>
<feature type="transmembrane region" description="Helical" evidence="1">
    <location>
        <begin position="174"/>
        <end position="194"/>
    </location>
</feature>
<dbReference type="PANTHER" id="PTHR37490:SF1">
    <property type="entry name" value="GLYCOSYLTRANSFERASE 2-LIKE DOMAIN-CONTAINING PROTEIN"/>
    <property type="match status" value="1"/>
</dbReference>
<feature type="transmembrane region" description="Helical" evidence="1">
    <location>
        <begin position="245"/>
        <end position="266"/>
    </location>
</feature>
<feature type="transmembrane region" description="Helical" evidence="1">
    <location>
        <begin position="377"/>
        <end position="398"/>
    </location>
</feature>
<keyword evidence="1" id="KW-0472">Membrane</keyword>
<dbReference type="OrthoDB" id="28755at2759"/>
<evidence type="ECO:0000256" key="1">
    <source>
        <dbReference type="SAM" id="Phobius"/>
    </source>
</evidence>
<keyword evidence="1" id="KW-1133">Transmembrane helix</keyword>
<accession>A0A9P6KM62</accession>
<sequence>METLRKEEQPRGWIRGNVPTIRTPRYLWVAAASVSVSSSRYLLVELNVNFPLHLCLLQFAALATVVALSCSITSDAPSLPLRNVAIPGCTKLALALLSTAAGMILGLQSLLHFQNLPTLMMLTATCYCMEALFLSILRNDSRSRLEVCRIAIATLSCAGILVGEYRLLPQNIETAIPAVLLTGAARALWSMTCRSSRDSIVTTRQANALLSLVGLLLATVCIFYRGDETMARLGSALEYRYLPLLAINLLATAAALHSGKSFLVPIDFAKNDGHGNNTSNVLSLLAMTGIAGLLSASKLRRSYTSWPQYAFFALVAVLLSSRDLGARYRPRWVAMYNAVSSDVDLQSVDSEGISVSQPSEDSEATYVAPASGDRKTVLLRIVLITVVLPAAWLTYFTLNFSRHIHHDAFELQPILDLTYAPQRNTEIVISMFKEPSDQVARLVSVLKAMDNIASDARVHIYIKDMNANVEELQQATGANEVTSLPNIGREGETYLKHILGNWDTLARETIFLQAGVHNLREFHPRVRDYFIPGRTGMLSLGWSGQVCNCDACGDRFDFWDTTHLFPKISNRINNGSKCDRVLLSYKGQFIASAKRIRGVPKAIYQDLHNAFVNQVSWAHQEEYLQGRPDSMNAPVFGFTMERMWNLLLQCNSMEIAWRCPTLLSGHRIGGNIEDCQCLDPKSNSSGPESRGRVQ</sequence>
<evidence type="ECO:0000313" key="2">
    <source>
        <dbReference type="EMBL" id="KAF9731617.1"/>
    </source>
</evidence>
<dbReference type="EMBL" id="WJXW01000012">
    <property type="protein sequence ID" value="KAF9731617.1"/>
    <property type="molecule type" value="Genomic_DNA"/>
</dbReference>
<keyword evidence="3" id="KW-1185">Reference proteome</keyword>
<name>A0A9P6KM62_9PLEO</name>
<reference evidence="2" key="1">
    <citation type="journal article" date="2020" name="Mol. Plant Microbe Interact.">
        <title>Genome Sequence of the Biocontrol Agent Coniothyrium minitans strain Conio (IMI 134523).</title>
        <authorList>
            <person name="Patel D."/>
            <person name="Shittu T.A."/>
            <person name="Baroncelli R."/>
            <person name="Muthumeenakshi S."/>
            <person name="Osborne T.H."/>
            <person name="Janganan T.K."/>
            <person name="Sreenivasaprasad S."/>
        </authorList>
    </citation>
    <scope>NUCLEOTIDE SEQUENCE</scope>
    <source>
        <strain evidence="2">Conio</strain>
    </source>
</reference>
<comment type="caution">
    <text evidence="2">The sequence shown here is derived from an EMBL/GenBank/DDBJ whole genome shotgun (WGS) entry which is preliminary data.</text>
</comment>
<feature type="transmembrane region" description="Helical" evidence="1">
    <location>
        <begin position="50"/>
        <end position="72"/>
    </location>
</feature>
<feature type="transmembrane region" description="Helical" evidence="1">
    <location>
        <begin position="149"/>
        <end position="168"/>
    </location>
</feature>
<dbReference type="PANTHER" id="PTHR37490">
    <property type="entry name" value="EXPRESSED PROTEIN"/>
    <property type="match status" value="1"/>
</dbReference>
<feature type="transmembrane region" description="Helical" evidence="1">
    <location>
        <begin position="92"/>
        <end position="113"/>
    </location>
</feature>
<dbReference type="Proteomes" id="UP000756921">
    <property type="component" value="Unassembled WGS sequence"/>
</dbReference>
<gene>
    <name evidence="2" type="ORF">PMIN01_10634</name>
</gene>